<gene>
    <name evidence="1" type="ORF">F2Q70_00015659</name>
</gene>
<dbReference type="AlphaFoldDB" id="A0A8S9I6A9"/>
<sequence length="128" mass="14623">MGEGDSRLEFAWRFWSKAEENAQEESGRTVRGFRGTGSGEIRDDRFGFMAKVVKVTVRSEKKEDASTKGYRGCTHQRFLGGVCTLVIVLHDKLQLKKLAMGLNLTWKKLELNMRLMSKVFTTRWSCVA</sequence>
<protein>
    <submittedName>
        <fullName evidence="1">Uncharacterized protein</fullName>
    </submittedName>
</protein>
<organism evidence="1">
    <name type="scientific">Brassica cretica</name>
    <name type="common">Mustard</name>
    <dbReference type="NCBI Taxonomy" id="69181"/>
    <lineage>
        <taxon>Eukaryota</taxon>
        <taxon>Viridiplantae</taxon>
        <taxon>Streptophyta</taxon>
        <taxon>Embryophyta</taxon>
        <taxon>Tracheophyta</taxon>
        <taxon>Spermatophyta</taxon>
        <taxon>Magnoliopsida</taxon>
        <taxon>eudicotyledons</taxon>
        <taxon>Gunneridae</taxon>
        <taxon>Pentapetalae</taxon>
        <taxon>rosids</taxon>
        <taxon>malvids</taxon>
        <taxon>Brassicales</taxon>
        <taxon>Brassicaceae</taxon>
        <taxon>Brassiceae</taxon>
        <taxon>Brassica</taxon>
    </lineage>
</organism>
<name>A0A8S9I6A9_BRACR</name>
<proteinExistence type="predicted"/>
<comment type="caution">
    <text evidence="1">The sequence shown here is derived from an EMBL/GenBank/DDBJ whole genome shotgun (WGS) entry which is preliminary data.</text>
</comment>
<evidence type="ECO:0000313" key="1">
    <source>
        <dbReference type="EMBL" id="KAF2564877.1"/>
    </source>
</evidence>
<reference evidence="1" key="1">
    <citation type="submission" date="2019-12" db="EMBL/GenBank/DDBJ databases">
        <title>Genome sequencing and annotation of Brassica cretica.</title>
        <authorList>
            <person name="Studholme D.J."/>
            <person name="Sarris P.F."/>
        </authorList>
    </citation>
    <scope>NUCLEOTIDE SEQUENCE</scope>
    <source>
        <strain evidence="1">PFS-102/07</strain>
        <tissue evidence="1">Leaf</tissue>
    </source>
</reference>
<dbReference type="EMBL" id="QGKY02001250">
    <property type="protein sequence ID" value="KAF2564877.1"/>
    <property type="molecule type" value="Genomic_DNA"/>
</dbReference>
<accession>A0A8S9I6A9</accession>